<protein>
    <recommendedName>
        <fullName evidence="6 7">N5-carboxyaminoimidazole ribonucleotide synthase</fullName>
        <shortName evidence="6 7">N5-CAIR synthase</shortName>
        <ecNumber evidence="6 7">6.3.4.18</ecNumber>
    </recommendedName>
    <alternativeName>
        <fullName evidence="6 7">5-(carboxyamino)imidazole ribonucleotide synthetase</fullName>
    </alternativeName>
</protein>
<dbReference type="Gene3D" id="3.30.470.20">
    <property type="entry name" value="ATP-grasp fold, B domain"/>
    <property type="match status" value="1"/>
</dbReference>
<feature type="binding site" evidence="6">
    <location>
        <begin position="258"/>
        <end position="259"/>
    </location>
    <ligand>
        <name>ATP</name>
        <dbReference type="ChEBI" id="CHEBI:30616"/>
    </ligand>
</feature>
<dbReference type="Pfam" id="PF22660">
    <property type="entry name" value="RS_preATP-grasp-like"/>
    <property type="match status" value="1"/>
</dbReference>
<proteinExistence type="inferred from homology"/>
<dbReference type="GO" id="GO:0006189">
    <property type="term" value="P:'de novo' IMP biosynthetic process"/>
    <property type="evidence" value="ECO:0007669"/>
    <property type="project" value="UniProtKB-UniRule"/>
</dbReference>
<feature type="binding site" evidence="6">
    <location>
        <position position="101"/>
    </location>
    <ligand>
        <name>ATP</name>
        <dbReference type="ChEBI" id="CHEBI:30616"/>
    </ligand>
</feature>
<dbReference type="InterPro" id="IPR005875">
    <property type="entry name" value="PurK"/>
</dbReference>
<dbReference type="GO" id="GO:0005829">
    <property type="term" value="C:cytosol"/>
    <property type="evidence" value="ECO:0007669"/>
    <property type="project" value="TreeGrafter"/>
</dbReference>
<evidence type="ECO:0000256" key="6">
    <source>
        <dbReference type="HAMAP-Rule" id="MF_01928"/>
    </source>
</evidence>
<dbReference type="GO" id="GO:0004638">
    <property type="term" value="F:phosphoribosylaminoimidazole carboxylase activity"/>
    <property type="evidence" value="ECO:0007669"/>
    <property type="project" value="InterPro"/>
</dbReference>
<keyword evidence="5" id="KW-0456">Lyase</keyword>
<organism evidence="9 10">
    <name type="scientific">Propionigenium maris DSM 9537</name>
    <dbReference type="NCBI Taxonomy" id="1123000"/>
    <lineage>
        <taxon>Bacteria</taxon>
        <taxon>Fusobacteriati</taxon>
        <taxon>Fusobacteriota</taxon>
        <taxon>Fusobacteriia</taxon>
        <taxon>Fusobacteriales</taxon>
        <taxon>Fusobacteriaceae</taxon>
        <taxon>Propionigenium</taxon>
    </lineage>
</organism>
<dbReference type="GO" id="GO:0046872">
    <property type="term" value="F:metal ion binding"/>
    <property type="evidence" value="ECO:0007669"/>
    <property type="project" value="InterPro"/>
</dbReference>
<dbReference type="SUPFAM" id="SSF51246">
    <property type="entry name" value="Rudiment single hybrid motif"/>
    <property type="match status" value="1"/>
</dbReference>
<dbReference type="Pfam" id="PF02222">
    <property type="entry name" value="ATP-grasp"/>
    <property type="match status" value="1"/>
</dbReference>
<evidence type="ECO:0000313" key="10">
    <source>
        <dbReference type="Proteomes" id="UP001144471"/>
    </source>
</evidence>
<keyword evidence="1 6" id="KW-0547">Nucleotide-binding</keyword>
<dbReference type="EC" id="6.3.4.18" evidence="6 7"/>
<dbReference type="InterPro" id="IPR011761">
    <property type="entry name" value="ATP-grasp"/>
</dbReference>
<comment type="function">
    <text evidence="7">Catalyzes the ATP-dependent conversion of 5-aminoimidazole ribonucleotide (AIR) and HCO(3)- to N5-carboxyaminoimidazole ribonucleotide (N5-CAIR).</text>
</comment>
<feature type="binding site" evidence="6">
    <location>
        <position position="179"/>
    </location>
    <ligand>
        <name>ATP</name>
        <dbReference type="ChEBI" id="CHEBI:30616"/>
    </ligand>
</feature>
<feature type="domain" description="ATP-grasp" evidence="8">
    <location>
        <begin position="105"/>
        <end position="288"/>
    </location>
</feature>
<evidence type="ECO:0000256" key="4">
    <source>
        <dbReference type="ARBA" id="ARBA00022840"/>
    </source>
</evidence>
<dbReference type="Pfam" id="PF17769">
    <property type="entry name" value="PurK_C"/>
    <property type="match status" value="1"/>
</dbReference>
<dbReference type="SUPFAM" id="SSF56059">
    <property type="entry name" value="Glutathione synthetase ATP-binding domain-like"/>
    <property type="match status" value="1"/>
</dbReference>
<dbReference type="NCBIfam" id="NF004679">
    <property type="entry name" value="PRK06019.1-5"/>
    <property type="match status" value="1"/>
</dbReference>
<dbReference type="PROSITE" id="PS50975">
    <property type="entry name" value="ATP_GRASP"/>
    <property type="match status" value="1"/>
</dbReference>
<dbReference type="EMBL" id="BSDY01000010">
    <property type="protein sequence ID" value="GLI56821.1"/>
    <property type="molecule type" value="Genomic_DNA"/>
</dbReference>
<dbReference type="Gene3D" id="3.40.50.20">
    <property type="match status" value="1"/>
</dbReference>
<dbReference type="InterPro" id="IPR011054">
    <property type="entry name" value="Rudment_hybrid_motif"/>
</dbReference>
<evidence type="ECO:0000256" key="2">
    <source>
        <dbReference type="ARBA" id="ARBA00022755"/>
    </source>
</evidence>
<keyword evidence="10" id="KW-1185">Reference proteome</keyword>
<dbReference type="PANTHER" id="PTHR11609:SF5">
    <property type="entry name" value="PHOSPHORIBOSYLAMINOIMIDAZOLE CARBOXYLASE"/>
    <property type="match status" value="1"/>
</dbReference>
<evidence type="ECO:0000313" key="9">
    <source>
        <dbReference type="EMBL" id="GLI56821.1"/>
    </source>
</evidence>
<dbReference type="HAMAP" id="MF_01928">
    <property type="entry name" value="PurK"/>
    <property type="match status" value="1"/>
</dbReference>
<dbReference type="NCBIfam" id="TIGR01161">
    <property type="entry name" value="purK"/>
    <property type="match status" value="1"/>
</dbReference>
<dbReference type="GO" id="GO:0005524">
    <property type="term" value="F:ATP binding"/>
    <property type="evidence" value="ECO:0007669"/>
    <property type="project" value="UniProtKB-UniRule"/>
</dbReference>
<comment type="catalytic activity">
    <reaction evidence="6 7">
        <text>5-amino-1-(5-phospho-beta-D-ribosyl)imidazole + hydrogencarbonate + ATP = 5-carboxyamino-1-(5-phospho-D-ribosyl)imidazole + ADP + phosphate + 2 H(+)</text>
        <dbReference type="Rhea" id="RHEA:19317"/>
        <dbReference type="ChEBI" id="CHEBI:15378"/>
        <dbReference type="ChEBI" id="CHEBI:17544"/>
        <dbReference type="ChEBI" id="CHEBI:30616"/>
        <dbReference type="ChEBI" id="CHEBI:43474"/>
        <dbReference type="ChEBI" id="CHEBI:58730"/>
        <dbReference type="ChEBI" id="CHEBI:137981"/>
        <dbReference type="ChEBI" id="CHEBI:456216"/>
        <dbReference type="EC" id="6.3.4.18"/>
    </reaction>
</comment>
<dbReference type="InterPro" id="IPR040686">
    <property type="entry name" value="PurK_C"/>
</dbReference>
<keyword evidence="2 6" id="KW-0658">Purine biosynthesis</keyword>
<dbReference type="Proteomes" id="UP001144471">
    <property type="component" value="Unassembled WGS sequence"/>
</dbReference>
<comment type="caution">
    <text evidence="6">Lacks conserved residue(s) required for the propagation of feature annotation.</text>
</comment>
<name>A0A9W6LMZ4_9FUSO</name>
<dbReference type="Gene3D" id="3.30.1490.20">
    <property type="entry name" value="ATP-grasp fold, A domain"/>
    <property type="match status" value="1"/>
</dbReference>
<evidence type="ECO:0000256" key="3">
    <source>
        <dbReference type="ARBA" id="ARBA00022793"/>
    </source>
</evidence>
<evidence type="ECO:0000256" key="7">
    <source>
        <dbReference type="RuleBase" id="RU361200"/>
    </source>
</evidence>
<dbReference type="AlphaFoldDB" id="A0A9W6LMZ4"/>
<comment type="function">
    <text evidence="6">Catalyzes the ATP-dependent conversion of 5-aminoimidazole ribonucleotide (AIR) and HCO(3)(-) to N5-carboxyaminoimidazole ribonucleotide (N5-CAIR).</text>
</comment>
<feature type="binding site" evidence="6">
    <location>
        <begin position="171"/>
        <end position="174"/>
    </location>
    <ligand>
        <name>ATP</name>
        <dbReference type="ChEBI" id="CHEBI:30616"/>
    </ligand>
</feature>
<evidence type="ECO:0000256" key="5">
    <source>
        <dbReference type="ARBA" id="ARBA00023239"/>
    </source>
</evidence>
<keyword evidence="3" id="KW-0210">Decarboxylase</keyword>
<comment type="caution">
    <text evidence="9">The sequence shown here is derived from an EMBL/GenBank/DDBJ whole genome shotgun (WGS) entry which is preliminary data.</text>
</comment>
<dbReference type="FunFam" id="3.30.470.20:FF:000037">
    <property type="entry name" value="Phosphoribosylaminoimidazole carboxylase, chloroplastic"/>
    <property type="match status" value="1"/>
</dbReference>
<dbReference type="InterPro" id="IPR003135">
    <property type="entry name" value="ATP-grasp_carboxylate-amine"/>
</dbReference>
<reference evidence="9" key="1">
    <citation type="submission" date="2022-12" db="EMBL/GenBank/DDBJ databases">
        <title>Reference genome sequencing for broad-spectrum identification of bacterial and archaeal isolates by mass spectrometry.</title>
        <authorList>
            <person name="Sekiguchi Y."/>
            <person name="Tourlousse D.M."/>
        </authorList>
    </citation>
    <scope>NUCLEOTIDE SEQUENCE</scope>
    <source>
        <strain evidence="9">10succ1</strain>
    </source>
</reference>
<dbReference type="RefSeq" id="WP_281836197.1">
    <property type="nucleotide sequence ID" value="NZ_BSDY01000010.1"/>
</dbReference>
<comment type="subunit">
    <text evidence="6 7">Homodimer.</text>
</comment>
<dbReference type="InterPro" id="IPR054350">
    <property type="entry name" value="PurT/PurK_preATP-grasp"/>
</dbReference>
<accession>A0A9W6LMZ4</accession>
<evidence type="ECO:0000256" key="1">
    <source>
        <dbReference type="ARBA" id="ARBA00022741"/>
    </source>
</evidence>
<keyword evidence="4 6" id="KW-0067">ATP-binding</keyword>
<gene>
    <name evidence="6 7 9" type="primary">purK</name>
    <name evidence="9" type="ORF">PM10SUCC1_23350</name>
</gene>
<dbReference type="SUPFAM" id="SSF52440">
    <property type="entry name" value="PreATP-grasp domain"/>
    <property type="match status" value="1"/>
</dbReference>
<feature type="binding site" evidence="6">
    <location>
        <position position="140"/>
    </location>
    <ligand>
        <name>ATP</name>
        <dbReference type="ChEBI" id="CHEBI:30616"/>
    </ligand>
</feature>
<comment type="pathway">
    <text evidence="6 7">Purine metabolism; IMP biosynthesis via de novo pathway; 5-amino-1-(5-phospho-D-ribosyl)imidazole-4-carboxylate from 5-amino-1-(5-phospho-D-ribosyl)imidazole (N5-CAIR route): step 1/2.</text>
</comment>
<dbReference type="InterPro" id="IPR016185">
    <property type="entry name" value="PreATP-grasp_dom_sf"/>
</dbReference>
<dbReference type="GO" id="GO:0034028">
    <property type="term" value="F:5-(carboxyamino)imidazole ribonucleotide synthase activity"/>
    <property type="evidence" value="ECO:0007669"/>
    <property type="project" value="UniProtKB-UniRule"/>
</dbReference>
<comment type="similarity">
    <text evidence="6 7">Belongs to the PurK/PurT family.</text>
</comment>
<dbReference type="PANTHER" id="PTHR11609">
    <property type="entry name" value="PURINE BIOSYNTHESIS PROTEIN 6/7, PUR6/7"/>
    <property type="match status" value="1"/>
</dbReference>
<evidence type="ECO:0000259" key="8">
    <source>
        <dbReference type="PROSITE" id="PS50975"/>
    </source>
</evidence>
<keyword evidence="6 7" id="KW-0436">Ligase</keyword>
<dbReference type="InterPro" id="IPR013815">
    <property type="entry name" value="ATP_grasp_subdomain_1"/>
</dbReference>
<sequence length="377" mass="42281">MKRLGIIGGGQLGKMTILEARKMDIHTCVLTSEYPSPASEIANEYVVGSLYDTEKIKEVAAKCDVLTYEIEHINVEVLKELEEQGKKIFPSSKVIELIQDKSKQKELLDREGIPTSKWKRITEENIEELVEEFGLPVVQKSCKGGYDGRGVFILKDREDVEKIIGGDTFFEEFVECEMEIAVMVARNSQGQMNTYPVVEMVFDDRTNICDTVIAPARISREQSEKATELARRCVEALDGVGIFGVEMFLTKDGEILINEVAPRPHNSGHYTIEACKTSQYEQFIRAVMNYKLGSTDLLSPSCMINILGEDGYTGKVKVTGLEDMMMVDSAYLHIYGKKDTEPFRKMGHITTLDNTQEGALSKALEARECLKVISENS</sequence>